<accession>A0A5B7K3R7</accession>
<evidence type="ECO:0000313" key="2">
    <source>
        <dbReference type="EMBL" id="MPC99254.1"/>
    </source>
</evidence>
<comment type="caution">
    <text evidence="2">The sequence shown here is derived from an EMBL/GenBank/DDBJ whole genome shotgun (WGS) entry which is preliminary data.</text>
</comment>
<name>A0A5B7K3R7_PORTR</name>
<proteinExistence type="predicted"/>
<sequence length="81" mass="8790">MLRGATRRNNRNQNGSNQAAMNRPSDSRRLGLQVGEAVEQERLNSKPALCYTLDLIAVSDSTATLSLQSGRPHNPKSNSPA</sequence>
<dbReference type="EMBL" id="VSRR010117571">
    <property type="protein sequence ID" value="MPC99254.1"/>
    <property type="molecule type" value="Genomic_DNA"/>
</dbReference>
<reference evidence="2 3" key="1">
    <citation type="submission" date="2019-05" db="EMBL/GenBank/DDBJ databases">
        <title>Another draft genome of Portunus trituberculatus and its Hox gene families provides insights of decapod evolution.</title>
        <authorList>
            <person name="Jeong J.-H."/>
            <person name="Song I."/>
            <person name="Kim S."/>
            <person name="Choi T."/>
            <person name="Kim D."/>
            <person name="Ryu S."/>
            <person name="Kim W."/>
        </authorList>
    </citation>
    <scope>NUCLEOTIDE SEQUENCE [LARGE SCALE GENOMIC DNA]</scope>
    <source>
        <tissue evidence="2">Muscle</tissue>
    </source>
</reference>
<evidence type="ECO:0000313" key="3">
    <source>
        <dbReference type="Proteomes" id="UP000324222"/>
    </source>
</evidence>
<feature type="region of interest" description="Disordered" evidence="1">
    <location>
        <begin position="1"/>
        <end position="34"/>
    </location>
</feature>
<dbReference type="AlphaFoldDB" id="A0A5B7K3R7"/>
<feature type="compositionally biased region" description="Basic residues" evidence="1">
    <location>
        <begin position="1"/>
        <end position="10"/>
    </location>
</feature>
<gene>
    <name evidence="2" type="ORF">E2C01_094656</name>
</gene>
<evidence type="ECO:0000256" key="1">
    <source>
        <dbReference type="SAM" id="MobiDB-lite"/>
    </source>
</evidence>
<dbReference type="Proteomes" id="UP000324222">
    <property type="component" value="Unassembled WGS sequence"/>
</dbReference>
<organism evidence="2 3">
    <name type="scientific">Portunus trituberculatus</name>
    <name type="common">Swimming crab</name>
    <name type="synonym">Neptunus trituberculatus</name>
    <dbReference type="NCBI Taxonomy" id="210409"/>
    <lineage>
        <taxon>Eukaryota</taxon>
        <taxon>Metazoa</taxon>
        <taxon>Ecdysozoa</taxon>
        <taxon>Arthropoda</taxon>
        <taxon>Crustacea</taxon>
        <taxon>Multicrustacea</taxon>
        <taxon>Malacostraca</taxon>
        <taxon>Eumalacostraca</taxon>
        <taxon>Eucarida</taxon>
        <taxon>Decapoda</taxon>
        <taxon>Pleocyemata</taxon>
        <taxon>Brachyura</taxon>
        <taxon>Eubrachyura</taxon>
        <taxon>Portunoidea</taxon>
        <taxon>Portunidae</taxon>
        <taxon>Portuninae</taxon>
        <taxon>Portunus</taxon>
    </lineage>
</organism>
<keyword evidence="3" id="KW-1185">Reference proteome</keyword>
<protein>
    <submittedName>
        <fullName evidence="2">Uncharacterized protein</fullName>
    </submittedName>
</protein>